<feature type="non-terminal residue" evidence="2">
    <location>
        <position position="81"/>
    </location>
</feature>
<keyword evidence="1" id="KW-0472">Membrane</keyword>
<feature type="non-terminal residue" evidence="2">
    <location>
        <position position="1"/>
    </location>
</feature>
<feature type="transmembrane region" description="Helical" evidence="1">
    <location>
        <begin position="35"/>
        <end position="51"/>
    </location>
</feature>
<dbReference type="InterPro" id="IPR010540">
    <property type="entry name" value="CmpB_TMEM229"/>
</dbReference>
<gene>
    <name evidence="2" type="ORF">QP177_07430</name>
</gene>
<accession>A0ABD4ZDL1</accession>
<dbReference type="Pfam" id="PF06541">
    <property type="entry name" value="ABC_trans_CmpB"/>
    <property type="match status" value="1"/>
</dbReference>
<dbReference type="Proteomes" id="UP001240561">
    <property type="component" value="Unassembled WGS sequence"/>
</dbReference>
<protein>
    <submittedName>
        <fullName evidence="2">ABC transporter permease</fullName>
    </submittedName>
</protein>
<proteinExistence type="predicted"/>
<comment type="caution">
    <text evidence="2">The sequence shown here is derived from an EMBL/GenBank/DDBJ whole genome shotgun (WGS) entry which is preliminary data.</text>
</comment>
<keyword evidence="1" id="KW-0812">Transmembrane</keyword>
<dbReference type="AlphaFoldDB" id="A0ABD4ZDL1"/>
<organism evidence="2 3">
    <name type="scientific">Gardnerella vaginalis</name>
    <dbReference type="NCBI Taxonomy" id="2702"/>
    <lineage>
        <taxon>Bacteria</taxon>
        <taxon>Bacillati</taxon>
        <taxon>Actinomycetota</taxon>
        <taxon>Actinomycetes</taxon>
        <taxon>Bifidobacteriales</taxon>
        <taxon>Bifidobacteriaceae</taxon>
        <taxon>Gardnerella</taxon>
    </lineage>
</organism>
<feature type="transmembrane region" description="Helical" evidence="1">
    <location>
        <begin position="58"/>
        <end position="80"/>
    </location>
</feature>
<sequence length="81" mass="9239">VMMFFIFCFVGWVWEVTLALITEGMFVNRGTLHGPWLPIYGTGGIIILILLKKLRPHPALLFVGTVVLCGCLEYFSSWYLE</sequence>
<reference evidence="2 3" key="1">
    <citation type="submission" date="2023-05" db="EMBL/GenBank/DDBJ databases">
        <title>Cataloging the Phylogenetic Diversity of Human Bladder Bacteria.</title>
        <authorList>
            <person name="Du J."/>
        </authorList>
    </citation>
    <scope>NUCLEOTIDE SEQUENCE [LARGE SCALE GENOMIC DNA]</scope>
    <source>
        <strain evidence="2 3">UMB9230</strain>
    </source>
</reference>
<keyword evidence="1" id="KW-1133">Transmembrane helix</keyword>
<evidence type="ECO:0000256" key="1">
    <source>
        <dbReference type="SAM" id="Phobius"/>
    </source>
</evidence>
<evidence type="ECO:0000313" key="3">
    <source>
        <dbReference type="Proteomes" id="UP001240561"/>
    </source>
</evidence>
<evidence type="ECO:0000313" key="2">
    <source>
        <dbReference type="EMBL" id="MDK6696376.1"/>
    </source>
</evidence>
<dbReference type="RefSeq" id="WP_285060963.1">
    <property type="nucleotide sequence ID" value="NZ_JASOGJ010000158.1"/>
</dbReference>
<dbReference type="EMBL" id="JASOGJ010000158">
    <property type="protein sequence ID" value="MDK6696376.1"/>
    <property type="molecule type" value="Genomic_DNA"/>
</dbReference>
<name>A0ABD4ZDL1_GARVA</name>